<keyword evidence="2 3" id="KW-0786">Thiamine pyrophosphate</keyword>
<evidence type="ECO:0000256" key="1">
    <source>
        <dbReference type="ARBA" id="ARBA00007812"/>
    </source>
</evidence>
<gene>
    <name evidence="7" type="primary">ilvI_2</name>
    <name evidence="7" type="ORF">GAK30_03606</name>
</gene>
<evidence type="ECO:0000259" key="4">
    <source>
        <dbReference type="Pfam" id="PF00205"/>
    </source>
</evidence>
<dbReference type="AlphaFoldDB" id="A0A7V8FKQ4"/>
<dbReference type="Pfam" id="PF00205">
    <property type="entry name" value="TPP_enzyme_M"/>
    <property type="match status" value="1"/>
</dbReference>
<feature type="domain" description="Thiamine pyrophosphate enzyme central" evidence="4">
    <location>
        <begin position="200"/>
        <end position="339"/>
    </location>
</feature>
<feature type="domain" description="Thiamine pyrophosphate enzyme N-terminal TPP-binding" evidence="6">
    <location>
        <begin position="5"/>
        <end position="117"/>
    </location>
</feature>
<reference evidence="8" key="1">
    <citation type="journal article" date="2020" name="MBio">
        <title>Horizontal gene transfer to a defensive symbiont with a reduced genome amongst a multipartite beetle microbiome.</title>
        <authorList>
            <person name="Waterworth S.C."/>
            <person name="Florez L.V."/>
            <person name="Rees E.R."/>
            <person name="Hertweck C."/>
            <person name="Kaltenpoth M."/>
            <person name="Kwan J.C."/>
        </authorList>
    </citation>
    <scope>NUCLEOTIDE SEQUENCE [LARGE SCALE GENOMIC DNA]</scope>
</reference>
<proteinExistence type="inferred from homology"/>
<dbReference type="PANTHER" id="PTHR18968">
    <property type="entry name" value="THIAMINE PYROPHOSPHATE ENZYMES"/>
    <property type="match status" value="1"/>
</dbReference>
<dbReference type="CDD" id="cd00568">
    <property type="entry name" value="TPP_enzymes"/>
    <property type="match status" value="1"/>
</dbReference>
<evidence type="ECO:0000313" key="8">
    <source>
        <dbReference type="Proteomes" id="UP000461670"/>
    </source>
</evidence>
<dbReference type="GO" id="GO:0009097">
    <property type="term" value="P:isoleucine biosynthetic process"/>
    <property type="evidence" value="ECO:0007669"/>
    <property type="project" value="TreeGrafter"/>
</dbReference>
<sequence>MTKLTGGQIVAQTLKNYGVDYVAGIPGHGIWTLTDAFLEEDSRLKFIQVFHEQSAVHLADGYYRVCGKPMAAVTSIGAGASNTVIGMATAFTDSTSVMLITGGPPTHMRGHGLLQELERYTDNDFPKIAEAVTKRHWVATRVEELPFILHRAWSSMTTGRPGPVHIEIPMDVQAEAAEVTLHAVHERVPVGKVFPDPAAIDAALQVLKSAQRPILVIGGGVITGEAWDEVKALAEAWQIPVVTTWNGKSGFPEDHPLFAGSVGQTGTLCGNSIASRADVIVAVGCRFTDWSASSYAKGVTFAIPPSKLIHIDIDLHEIGKNYPVTVGIVSDAKHALAHLVQALNGQTADRPDYMQDLAQQQAQWEAKLATRRDSDRFPFTSQRPLGALRKIFPRDTIVVVGSGNTQGAVKQTFPVYEPRTHLTSGGFSSMGWAVPAAIGAKLAAPHRPVVCILGDGDFLMTSQEIAICVTNAIPVVFLIQNNAGYMSIRGGQRKQTSRHIGTEFNTPDGQPYSPDYQALGLAFGLKSWRVERPEDLEPILQQALDSNEPVLIELPTDRDAAGPWVPGWWDFPIPEYIDDERQQEYQTLRQSEQHL</sequence>
<dbReference type="InterPro" id="IPR011766">
    <property type="entry name" value="TPP_enzyme_TPP-bd"/>
</dbReference>
<dbReference type="CDD" id="cd07035">
    <property type="entry name" value="TPP_PYR_POX_like"/>
    <property type="match status" value="1"/>
</dbReference>
<dbReference type="InterPro" id="IPR045229">
    <property type="entry name" value="TPP_enz"/>
</dbReference>
<name>A0A7V8FKQ4_9BURK</name>
<evidence type="ECO:0000313" key="7">
    <source>
        <dbReference type="EMBL" id="KAF1018583.1"/>
    </source>
</evidence>
<protein>
    <submittedName>
        <fullName evidence="7">Acetolactate synthase isozyme 3 large subunit</fullName>
    </submittedName>
</protein>
<dbReference type="InterPro" id="IPR029061">
    <property type="entry name" value="THDP-binding"/>
</dbReference>
<evidence type="ECO:0000256" key="3">
    <source>
        <dbReference type="RuleBase" id="RU362132"/>
    </source>
</evidence>
<comment type="caution">
    <text evidence="7">The sequence shown here is derived from an EMBL/GenBank/DDBJ whole genome shotgun (WGS) entry which is preliminary data.</text>
</comment>
<accession>A0A7V8FKQ4</accession>
<evidence type="ECO:0000259" key="6">
    <source>
        <dbReference type="Pfam" id="PF02776"/>
    </source>
</evidence>
<dbReference type="PANTHER" id="PTHR18968:SF13">
    <property type="entry name" value="ACETOLACTATE SYNTHASE CATALYTIC SUBUNIT, MITOCHONDRIAL"/>
    <property type="match status" value="1"/>
</dbReference>
<dbReference type="Gene3D" id="3.40.50.970">
    <property type="match status" value="2"/>
</dbReference>
<organism evidence="7 8">
    <name type="scientific">Paracidovorax wautersii</name>
    <dbReference type="NCBI Taxonomy" id="1177982"/>
    <lineage>
        <taxon>Bacteria</taxon>
        <taxon>Pseudomonadati</taxon>
        <taxon>Pseudomonadota</taxon>
        <taxon>Betaproteobacteria</taxon>
        <taxon>Burkholderiales</taxon>
        <taxon>Comamonadaceae</taxon>
        <taxon>Paracidovorax</taxon>
    </lineage>
</organism>
<dbReference type="GO" id="GO:0030976">
    <property type="term" value="F:thiamine pyrophosphate binding"/>
    <property type="evidence" value="ECO:0007669"/>
    <property type="project" value="InterPro"/>
</dbReference>
<dbReference type="GO" id="GO:0050660">
    <property type="term" value="F:flavin adenine dinucleotide binding"/>
    <property type="evidence" value="ECO:0007669"/>
    <property type="project" value="TreeGrafter"/>
</dbReference>
<dbReference type="SUPFAM" id="SSF52467">
    <property type="entry name" value="DHS-like NAD/FAD-binding domain"/>
    <property type="match status" value="1"/>
</dbReference>
<comment type="similarity">
    <text evidence="1 3">Belongs to the TPP enzyme family.</text>
</comment>
<evidence type="ECO:0000256" key="2">
    <source>
        <dbReference type="ARBA" id="ARBA00023052"/>
    </source>
</evidence>
<dbReference type="GO" id="GO:0003984">
    <property type="term" value="F:acetolactate synthase activity"/>
    <property type="evidence" value="ECO:0007669"/>
    <property type="project" value="TreeGrafter"/>
</dbReference>
<dbReference type="Pfam" id="PF02775">
    <property type="entry name" value="TPP_enzyme_C"/>
    <property type="match status" value="1"/>
</dbReference>
<evidence type="ECO:0000259" key="5">
    <source>
        <dbReference type="Pfam" id="PF02775"/>
    </source>
</evidence>
<feature type="domain" description="Thiamine pyrophosphate enzyme TPP-binding" evidence="5">
    <location>
        <begin position="402"/>
        <end position="553"/>
    </location>
</feature>
<dbReference type="InterPro" id="IPR012000">
    <property type="entry name" value="Thiamin_PyroP_enz_cen_dom"/>
</dbReference>
<dbReference type="InterPro" id="IPR012001">
    <property type="entry name" value="Thiamin_PyroP_enz_TPP-bd_dom"/>
</dbReference>
<dbReference type="GO" id="GO:0000287">
    <property type="term" value="F:magnesium ion binding"/>
    <property type="evidence" value="ECO:0007669"/>
    <property type="project" value="InterPro"/>
</dbReference>
<dbReference type="Gene3D" id="3.40.50.1220">
    <property type="entry name" value="TPP-binding domain"/>
    <property type="match status" value="1"/>
</dbReference>
<dbReference type="GO" id="GO:0009099">
    <property type="term" value="P:L-valine biosynthetic process"/>
    <property type="evidence" value="ECO:0007669"/>
    <property type="project" value="TreeGrafter"/>
</dbReference>
<dbReference type="EMBL" id="WNDQ01000081">
    <property type="protein sequence ID" value="KAF1018583.1"/>
    <property type="molecule type" value="Genomic_DNA"/>
</dbReference>
<dbReference type="InterPro" id="IPR029035">
    <property type="entry name" value="DHS-like_NAD/FAD-binding_dom"/>
</dbReference>
<dbReference type="SUPFAM" id="SSF52518">
    <property type="entry name" value="Thiamin diphosphate-binding fold (THDP-binding)"/>
    <property type="match status" value="2"/>
</dbReference>
<dbReference type="Pfam" id="PF02776">
    <property type="entry name" value="TPP_enzyme_N"/>
    <property type="match status" value="1"/>
</dbReference>
<dbReference type="Proteomes" id="UP000461670">
    <property type="component" value="Unassembled WGS sequence"/>
</dbReference>
<dbReference type="GO" id="GO:0005948">
    <property type="term" value="C:acetolactate synthase complex"/>
    <property type="evidence" value="ECO:0007669"/>
    <property type="project" value="TreeGrafter"/>
</dbReference>